<protein>
    <submittedName>
        <fullName evidence="1">Uncharacterized protein</fullName>
    </submittedName>
</protein>
<feature type="non-terminal residue" evidence="1">
    <location>
        <position position="72"/>
    </location>
</feature>
<comment type="caution">
    <text evidence="1">The sequence shown here is derived from an EMBL/GenBank/DDBJ whole genome shotgun (WGS) entry which is preliminary data.</text>
</comment>
<sequence length="72" mass="8472">TLSSQQPFMHHPDLEIDLERWIDLESEENERIQEFPRPTARLLIVEPNEAYSVDVVHVNGSKRMHHATQQIL</sequence>
<evidence type="ECO:0000313" key="1">
    <source>
        <dbReference type="EMBL" id="GMT10997.1"/>
    </source>
</evidence>
<gene>
    <name evidence="1" type="ORF">PFISCL1PPCAC_2294</name>
</gene>
<accession>A0AAV5UWM6</accession>
<proteinExistence type="predicted"/>
<dbReference type="Proteomes" id="UP001432322">
    <property type="component" value="Unassembled WGS sequence"/>
</dbReference>
<organism evidence="1 2">
    <name type="scientific">Pristionchus fissidentatus</name>
    <dbReference type="NCBI Taxonomy" id="1538716"/>
    <lineage>
        <taxon>Eukaryota</taxon>
        <taxon>Metazoa</taxon>
        <taxon>Ecdysozoa</taxon>
        <taxon>Nematoda</taxon>
        <taxon>Chromadorea</taxon>
        <taxon>Rhabditida</taxon>
        <taxon>Rhabditina</taxon>
        <taxon>Diplogasteromorpha</taxon>
        <taxon>Diplogasteroidea</taxon>
        <taxon>Neodiplogasteridae</taxon>
        <taxon>Pristionchus</taxon>
    </lineage>
</organism>
<dbReference type="AlphaFoldDB" id="A0AAV5UWM6"/>
<name>A0AAV5UWM6_9BILA</name>
<dbReference type="EMBL" id="BTSY01000001">
    <property type="protein sequence ID" value="GMT10997.1"/>
    <property type="molecule type" value="Genomic_DNA"/>
</dbReference>
<feature type="non-terminal residue" evidence="1">
    <location>
        <position position="1"/>
    </location>
</feature>
<keyword evidence="2" id="KW-1185">Reference proteome</keyword>
<reference evidence="1" key="1">
    <citation type="submission" date="2023-10" db="EMBL/GenBank/DDBJ databases">
        <title>Genome assembly of Pristionchus species.</title>
        <authorList>
            <person name="Yoshida K."/>
            <person name="Sommer R.J."/>
        </authorList>
    </citation>
    <scope>NUCLEOTIDE SEQUENCE</scope>
    <source>
        <strain evidence="1">RS5133</strain>
    </source>
</reference>
<evidence type="ECO:0000313" key="2">
    <source>
        <dbReference type="Proteomes" id="UP001432322"/>
    </source>
</evidence>